<protein>
    <recommendedName>
        <fullName evidence="1">RNA-dependent RNA polymerase</fullName>
        <ecNumber evidence="1">2.7.7.48</ecNumber>
    </recommendedName>
</protein>
<accession>A0A0C3N3Z9</accession>
<feature type="region of interest" description="Disordered" evidence="2">
    <location>
        <begin position="925"/>
        <end position="954"/>
    </location>
</feature>
<dbReference type="GO" id="GO:0003723">
    <property type="term" value="F:RNA binding"/>
    <property type="evidence" value="ECO:0007669"/>
    <property type="project" value="UniProtKB-KW"/>
</dbReference>
<dbReference type="FunCoup" id="A0A0C3N3Z9">
    <property type="interactions" value="6"/>
</dbReference>
<dbReference type="GO" id="GO:0031380">
    <property type="term" value="C:nuclear RNA-directed RNA polymerase complex"/>
    <property type="evidence" value="ECO:0007669"/>
    <property type="project" value="TreeGrafter"/>
</dbReference>
<keyword evidence="1" id="KW-0808">Transferase</keyword>
<evidence type="ECO:0000256" key="2">
    <source>
        <dbReference type="SAM" id="MobiDB-lite"/>
    </source>
</evidence>
<dbReference type="OrthoDB" id="6513042at2759"/>
<keyword evidence="1" id="KW-0694">RNA-binding</keyword>
<organism evidence="4 5">
    <name type="scientific">Pisolithus tinctorius Marx 270</name>
    <dbReference type="NCBI Taxonomy" id="870435"/>
    <lineage>
        <taxon>Eukaryota</taxon>
        <taxon>Fungi</taxon>
        <taxon>Dikarya</taxon>
        <taxon>Basidiomycota</taxon>
        <taxon>Agaricomycotina</taxon>
        <taxon>Agaricomycetes</taxon>
        <taxon>Agaricomycetidae</taxon>
        <taxon>Boletales</taxon>
        <taxon>Sclerodermatineae</taxon>
        <taxon>Pisolithaceae</taxon>
        <taxon>Pisolithus</taxon>
    </lineage>
</organism>
<dbReference type="AlphaFoldDB" id="A0A0C3N3Z9"/>
<dbReference type="PANTHER" id="PTHR23079:SF55">
    <property type="entry name" value="RNA-DIRECTED RNA POLYMERASE"/>
    <property type="match status" value="1"/>
</dbReference>
<comment type="catalytic activity">
    <reaction evidence="1">
        <text>RNA(n) + a ribonucleoside 5'-triphosphate = RNA(n+1) + diphosphate</text>
        <dbReference type="Rhea" id="RHEA:21248"/>
        <dbReference type="Rhea" id="RHEA-COMP:14527"/>
        <dbReference type="Rhea" id="RHEA-COMP:17342"/>
        <dbReference type="ChEBI" id="CHEBI:33019"/>
        <dbReference type="ChEBI" id="CHEBI:61557"/>
        <dbReference type="ChEBI" id="CHEBI:140395"/>
        <dbReference type="EC" id="2.7.7.48"/>
    </reaction>
</comment>
<dbReference type="Proteomes" id="UP000054217">
    <property type="component" value="Unassembled WGS sequence"/>
</dbReference>
<comment type="similarity">
    <text evidence="1">Belongs to the RdRP family.</text>
</comment>
<evidence type="ECO:0000313" key="4">
    <source>
        <dbReference type="EMBL" id="KIN95779.1"/>
    </source>
</evidence>
<dbReference type="EC" id="2.7.7.48" evidence="1"/>
<feature type="domain" description="RDRP core" evidence="3">
    <location>
        <begin position="371"/>
        <end position="973"/>
    </location>
</feature>
<dbReference type="PANTHER" id="PTHR23079">
    <property type="entry name" value="RNA-DEPENDENT RNA POLYMERASE"/>
    <property type="match status" value="1"/>
</dbReference>
<dbReference type="STRING" id="870435.A0A0C3N3Z9"/>
<evidence type="ECO:0000313" key="5">
    <source>
        <dbReference type="Proteomes" id="UP000054217"/>
    </source>
</evidence>
<dbReference type="InParanoid" id="A0A0C3N3Z9"/>
<reference evidence="5" key="2">
    <citation type="submission" date="2015-01" db="EMBL/GenBank/DDBJ databases">
        <title>Evolutionary Origins and Diversification of the Mycorrhizal Mutualists.</title>
        <authorList>
            <consortium name="DOE Joint Genome Institute"/>
            <consortium name="Mycorrhizal Genomics Consortium"/>
            <person name="Kohler A."/>
            <person name="Kuo A."/>
            <person name="Nagy L.G."/>
            <person name="Floudas D."/>
            <person name="Copeland A."/>
            <person name="Barry K.W."/>
            <person name="Cichocki N."/>
            <person name="Veneault-Fourrey C."/>
            <person name="LaButti K."/>
            <person name="Lindquist E.A."/>
            <person name="Lipzen A."/>
            <person name="Lundell T."/>
            <person name="Morin E."/>
            <person name="Murat C."/>
            <person name="Riley R."/>
            <person name="Ohm R."/>
            <person name="Sun H."/>
            <person name="Tunlid A."/>
            <person name="Henrissat B."/>
            <person name="Grigoriev I.V."/>
            <person name="Hibbett D.S."/>
            <person name="Martin F."/>
        </authorList>
    </citation>
    <scope>NUCLEOTIDE SEQUENCE [LARGE SCALE GENOMIC DNA]</scope>
    <source>
        <strain evidence="5">Marx 270</strain>
    </source>
</reference>
<name>A0A0C3N3Z9_PISTI</name>
<dbReference type="InterPro" id="IPR057596">
    <property type="entry name" value="RDRP_core"/>
</dbReference>
<dbReference type="InterPro" id="IPR007855">
    <property type="entry name" value="RDRP"/>
</dbReference>
<dbReference type="EMBL" id="KN832060">
    <property type="protein sequence ID" value="KIN95779.1"/>
    <property type="molecule type" value="Genomic_DNA"/>
</dbReference>
<dbReference type="HOGENOM" id="CLU_001366_2_1_1"/>
<proteinExistence type="inferred from homology"/>
<reference evidence="4 5" key="1">
    <citation type="submission" date="2014-04" db="EMBL/GenBank/DDBJ databases">
        <authorList>
            <consortium name="DOE Joint Genome Institute"/>
            <person name="Kuo A."/>
            <person name="Kohler A."/>
            <person name="Costa M.D."/>
            <person name="Nagy L.G."/>
            <person name="Floudas D."/>
            <person name="Copeland A."/>
            <person name="Barry K.W."/>
            <person name="Cichocki N."/>
            <person name="Veneault-Fourrey C."/>
            <person name="LaButti K."/>
            <person name="Lindquist E.A."/>
            <person name="Lipzen A."/>
            <person name="Lundell T."/>
            <person name="Morin E."/>
            <person name="Murat C."/>
            <person name="Sun H."/>
            <person name="Tunlid A."/>
            <person name="Henrissat B."/>
            <person name="Grigoriev I.V."/>
            <person name="Hibbett D.S."/>
            <person name="Martin F."/>
            <person name="Nordberg H.P."/>
            <person name="Cantor M.N."/>
            <person name="Hua S.X."/>
        </authorList>
    </citation>
    <scope>NUCLEOTIDE SEQUENCE [LARGE SCALE GENOMIC DNA]</scope>
    <source>
        <strain evidence="4 5">Marx 270</strain>
    </source>
</reference>
<evidence type="ECO:0000256" key="1">
    <source>
        <dbReference type="RuleBase" id="RU363098"/>
    </source>
</evidence>
<dbReference type="Pfam" id="PF05183">
    <property type="entry name" value="RdRP"/>
    <property type="match status" value="1"/>
</dbReference>
<dbReference type="GO" id="GO:0030422">
    <property type="term" value="P:siRNA processing"/>
    <property type="evidence" value="ECO:0007669"/>
    <property type="project" value="TreeGrafter"/>
</dbReference>
<dbReference type="GO" id="GO:0003968">
    <property type="term" value="F:RNA-directed RNA polymerase activity"/>
    <property type="evidence" value="ECO:0007669"/>
    <property type="project" value="UniProtKB-KW"/>
</dbReference>
<sequence length="1155" mass="131256">MELHISNVHAHTTEYTVMDAIADQVLPRCPDDRGDVTNDGTGASALPTAIGGRPLELYNQDDITNPVEKIPFVDPEIQKKIDASLDGFVLRKVQIGTFYRPDNTGPWDRPPDFSIEWEMDVVQQSMLRIKFESYHKLMRIEIEDPSTRYSIVMKYHNIAEILMPCDTREPYICFYLLTPPVFQKEEMHFPQIGNYNKSYLRRVGELCASHGAIAPYAHHIRIVLPDDHCERDVLDRFYDSCVVAGIDRLFRRVSINARNEEFFNGANLNCVDGWFEVFSDNWRVAFQIEALLRNGTAHTRDVLKLMPRIDWLVSHHESVAGELMRYFTEAAARRSAVQPLQKCFEAILQRQLRHRRLTAPVGRFFCHRVIFTPTRLLLEGPNVTQSNRVTREFKDYEDYFLRVSFRDEDRQQFKCARDANSEIFVRERVGKVLKEGFELAGRHFKFLAYSSSALRTHAFWFMSRFWHPDKGWVTAERIRGGLGNFEAVIYSPSKYGARIGQAFTATDPSVKLHKSQWSEMSDIQQNGIVFTDGIGTISRKLATLIWQALCENYSDGGANAVQPTAYQIRFLGYKGMVVLDPFLEGVRMRLRKSMRKFDVQGKDYAEIEIASAFAEPKPVHLNRPLVMVLEDRGVPIQAFLELQEKVVSNTRRADASVLMFTDLLKRYNLGEDFRVPDILRRLKTLGFELNPDHAQKQLDSPFLVCLRSAAINHVVRGIKYRARIPIPESYMLPGVADEGPAFVDVGYNNIYCLPEGKIFACIQNPGDKEPTWISGACLIYRSPVVHPGDVQRVEAIGKPPENCLFSNLRNVVVFPAQGTRSLPNSLAGGDLDGDMYEVVQYGPFLDLKSHEPATYPPAKPRTLDRPSTVDDICDFIVEYINSDVVGLVSDKHITIADESKDGTLDPTCLKLAELHSQAVDYAKNGRKVSADDLPRTPYPLPDWHESEQPDQSKNLKASYYESSRALGYMYRNIKLQKLPDDRCRYMRSCWNDDISNALQPLVQRKLSGYRASTDQSWVKIVDSVYAIYREELIYISTTHSLSKTALTEEELVLGTIMACSGSSEGYKKEPLHAMNESLSSLLRVTREGLVGELHKGPAEKLRGQLARAWESWNAWTYTLDIQRASSKSGSEQFGSDSFGLIVLGLVLDCLARMGG</sequence>
<keyword evidence="1" id="KW-0696">RNA-directed RNA polymerase</keyword>
<evidence type="ECO:0000259" key="3">
    <source>
        <dbReference type="Pfam" id="PF05183"/>
    </source>
</evidence>
<keyword evidence="5" id="KW-1185">Reference proteome</keyword>
<keyword evidence="1" id="KW-0548">Nucleotidyltransferase</keyword>
<gene>
    <name evidence="4" type="ORF">M404DRAFT_1007150</name>
</gene>